<dbReference type="EnsemblPlants" id="OB07G18560.1">
    <property type="protein sequence ID" value="OB07G18560.1"/>
    <property type="gene ID" value="OB07G18560"/>
</dbReference>
<sequence length="199" mass="21018">MTIFGSLFAHLVTHYFIYQLKYLVYSNSISINHLYFKSMTIRTHMSASLFSSPLPLPFPFPLSFPFPFSFSFSRLRQAAYGGAGGGAAQARPAMAARCGMALRAAAGANCGNLTGSMTASYGTCLAPSSPKTSLHLTSGFPETMAEWSPARRLARSESPPPPPSFPLLSFLSSAVGAATAATRATSSPTSACRISSARA</sequence>
<dbReference type="Gramene" id="OB07G18560.1">
    <property type="protein sequence ID" value="OB07G18560.1"/>
    <property type="gene ID" value="OB07G18560"/>
</dbReference>
<proteinExistence type="predicted"/>
<dbReference type="HOGENOM" id="CLU_1375354_0_0_1"/>
<dbReference type="Proteomes" id="UP000006038">
    <property type="component" value="Chromosome 7"/>
</dbReference>
<organism evidence="1">
    <name type="scientific">Oryza brachyantha</name>
    <name type="common">malo sina</name>
    <dbReference type="NCBI Taxonomy" id="4533"/>
    <lineage>
        <taxon>Eukaryota</taxon>
        <taxon>Viridiplantae</taxon>
        <taxon>Streptophyta</taxon>
        <taxon>Embryophyta</taxon>
        <taxon>Tracheophyta</taxon>
        <taxon>Spermatophyta</taxon>
        <taxon>Magnoliopsida</taxon>
        <taxon>Liliopsida</taxon>
        <taxon>Poales</taxon>
        <taxon>Poaceae</taxon>
        <taxon>BOP clade</taxon>
        <taxon>Oryzoideae</taxon>
        <taxon>Oryzeae</taxon>
        <taxon>Oryzinae</taxon>
        <taxon>Oryza</taxon>
    </lineage>
</organism>
<protein>
    <submittedName>
        <fullName evidence="1">Uncharacterized protein</fullName>
    </submittedName>
</protein>
<evidence type="ECO:0000313" key="1">
    <source>
        <dbReference type="EnsemblPlants" id="OB07G18560.1"/>
    </source>
</evidence>
<evidence type="ECO:0000313" key="2">
    <source>
        <dbReference type="Proteomes" id="UP000006038"/>
    </source>
</evidence>
<dbReference type="AlphaFoldDB" id="J3MKC4"/>
<name>J3MKC4_ORYBR</name>
<keyword evidence="2" id="KW-1185">Reference proteome</keyword>
<accession>J3MKC4</accession>
<reference evidence="1" key="1">
    <citation type="journal article" date="2013" name="Nat. Commun.">
        <title>Whole-genome sequencing of Oryza brachyantha reveals mechanisms underlying Oryza genome evolution.</title>
        <authorList>
            <person name="Chen J."/>
            <person name="Huang Q."/>
            <person name="Gao D."/>
            <person name="Wang J."/>
            <person name="Lang Y."/>
            <person name="Liu T."/>
            <person name="Li B."/>
            <person name="Bai Z."/>
            <person name="Luis Goicoechea J."/>
            <person name="Liang C."/>
            <person name="Chen C."/>
            <person name="Zhang W."/>
            <person name="Sun S."/>
            <person name="Liao Y."/>
            <person name="Zhang X."/>
            <person name="Yang L."/>
            <person name="Song C."/>
            <person name="Wang M."/>
            <person name="Shi J."/>
            <person name="Liu G."/>
            <person name="Liu J."/>
            <person name="Zhou H."/>
            <person name="Zhou W."/>
            <person name="Yu Q."/>
            <person name="An N."/>
            <person name="Chen Y."/>
            <person name="Cai Q."/>
            <person name="Wang B."/>
            <person name="Liu B."/>
            <person name="Min J."/>
            <person name="Huang Y."/>
            <person name="Wu H."/>
            <person name="Li Z."/>
            <person name="Zhang Y."/>
            <person name="Yin Y."/>
            <person name="Song W."/>
            <person name="Jiang J."/>
            <person name="Jackson S.A."/>
            <person name="Wing R.A."/>
            <person name="Wang J."/>
            <person name="Chen M."/>
        </authorList>
    </citation>
    <scope>NUCLEOTIDE SEQUENCE [LARGE SCALE GENOMIC DNA]</scope>
    <source>
        <strain evidence="1">cv. IRGC 101232</strain>
    </source>
</reference>
<reference evidence="1" key="2">
    <citation type="submission" date="2013-04" db="UniProtKB">
        <authorList>
            <consortium name="EnsemblPlants"/>
        </authorList>
    </citation>
    <scope>IDENTIFICATION</scope>
</reference>